<dbReference type="InterPro" id="IPR050445">
    <property type="entry name" value="Bact_polysacc_biosynth/exp"/>
</dbReference>
<evidence type="ECO:0000256" key="1">
    <source>
        <dbReference type="ARBA" id="ARBA00022741"/>
    </source>
</evidence>
<dbReference type="AlphaFoldDB" id="A0A318SPF8"/>
<evidence type="ECO:0000259" key="4">
    <source>
        <dbReference type="Pfam" id="PF01656"/>
    </source>
</evidence>
<gene>
    <name evidence="5" type="ORF">DFP88_10558</name>
</gene>
<feature type="compositionally biased region" description="Low complexity" evidence="3">
    <location>
        <begin position="1"/>
        <end position="11"/>
    </location>
</feature>
<feature type="domain" description="CobQ/CobB/MinD/ParA nucleotide binding" evidence="4">
    <location>
        <begin position="101"/>
        <end position="272"/>
    </location>
</feature>
<sequence length="284" mass="30715">MEKIQSAIAKARASRDAATPRETAKPLDKAPYLPGGDPEPSGAATAAHEGLWTALPEYRPKPAVLEANRVTAYKGGHGAAEFDVMRTRLLQQFAANGWRRVAITSPGPGCGKSTLAANLGFSLARQGEQRTLIADLDLRRPALGRILGLEARHSFARVLQGEAAFEDNALRYGENLILASNVEAARNPAELMQSSGARRRIDEIEARYQPTVMLFDLPPLLANDDAMAFASAVDCVILVAAAESTSIKEIDTCERDLAAQTNVLGVVLNKCRYLEKSDKYYGYS</sequence>
<comment type="caution">
    <text evidence="5">The sequence shown here is derived from an EMBL/GenBank/DDBJ whole genome shotgun (WGS) entry which is preliminary data.</text>
</comment>
<dbReference type="OrthoDB" id="9775724at2"/>
<keyword evidence="2" id="KW-0067">ATP-binding</keyword>
<evidence type="ECO:0000313" key="5">
    <source>
        <dbReference type="EMBL" id="PYE82218.1"/>
    </source>
</evidence>
<dbReference type="InterPro" id="IPR002586">
    <property type="entry name" value="CobQ/CobB/MinD/ParA_Nub-bd_dom"/>
</dbReference>
<accession>A0A318SPF8</accession>
<dbReference type="CDD" id="cd05387">
    <property type="entry name" value="BY-kinase"/>
    <property type="match status" value="1"/>
</dbReference>
<dbReference type="InterPro" id="IPR005702">
    <property type="entry name" value="Wzc-like_C"/>
</dbReference>
<reference evidence="5 6" key="1">
    <citation type="submission" date="2018-06" db="EMBL/GenBank/DDBJ databases">
        <title>Genomic Encyclopedia of Type Strains, Phase III (KMG-III): the genomes of soil and plant-associated and newly described type strains.</title>
        <authorList>
            <person name="Whitman W."/>
        </authorList>
    </citation>
    <scope>NUCLEOTIDE SEQUENCE [LARGE SCALE GENOMIC DNA]</scope>
    <source>
        <strain evidence="5 6">CECT 9025</strain>
    </source>
</reference>
<dbReference type="InterPro" id="IPR027417">
    <property type="entry name" value="P-loop_NTPase"/>
</dbReference>
<name>A0A318SPF8_9RHOB</name>
<organism evidence="5 6">
    <name type="scientific">Pseudoroseicyclus aestuarii</name>
    <dbReference type="NCBI Taxonomy" id="1795041"/>
    <lineage>
        <taxon>Bacteria</taxon>
        <taxon>Pseudomonadati</taxon>
        <taxon>Pseudomonadota</taxon>
        <taxon>Alphaproteobacteria</taxon>
        <taxon>Rhodobacterales</taxon>
        <taxon>Paracoccaceae</taxon>
        <taxon>Pseudoroseicyclus</taxon>
    </lineage>
</organism>
<dbReference type="Pfam" id="PF01656">
    <property type="entry name" value="CbiA"/>
    <property type="match status" value="1"/>
</dbReference>
<evidence type="ECO:0000313" key="6">
    <source>
        <dbReference type="Proteomes" id="UP000248311"/>
    </source>
</evidence>
<keyword evidence="1" id="KW-0547">Nucleotide-binding</keyword>
<dbReference type="SUPFAM" id="SSF52540">
    <property type="entry name" value="P-loop containing nucleoside triphosphate hydrolases"/>
    <property type="match status" value="1"/>
</dbReference>
<evidence type="ECO:0000256" key="3">
    <source>
        <dbReference type="SAM" id="MobiDB-lite"/>
    </source>
</evidence>
<feature type="region of interest" description="Disordered" evidence="3">
    <location>
        <begin position="1"/>
        <end position="47"/>
    </location>
</feature>
<feature type="compositionally biased region" description="Basic and acidic residues" evidence="3">
    <location>
        <begin position="13"/>
        <end position="28"/>
    </location>
</feature>
<dbReference type="Proteomes" id="UP000248311">
    <property type="component" value="Unassembled WGS sequence"/>
</dbReference>
<dbReference type="RefSeq" id="WP_110815312.1">
    <property type="nucleotide sequence ID" value="NZ_QJTE01000005.1"/>
</dbReference>
<proteinExistence type="predicted"/>
<protein>
    <submittedName>
        <fullName evidence="5">Capsular exopolysaccharide synthesis family protein</fullName>
    </submittedName>
</protein>
<dbReference type="EMBL" id="QJTE01000005">
    <property type="protein sequence ID" value="PYE82218.1"/>
    <property type="molecule type" value="Genomic_DNA"/>
</dbReference>
<dbReference type="PANTHER" id="PTHR32309">
    <property type="entry name" value="TYROSINE-PROTEIN KINASE"/>
    <property type="match status" value="1"/>
</dbReference>
<dbReference type="PANTHER" id="PTHR32309:SF31">
    <property type="entry name" value="CAPSULAR EXOPOLYSACCHARIDE FAMILY"/>
    <property type="match status" value="1"/>
</dbReference>
<evidence type="ECO:0000256" key="2">
    <source>
        <dbReference type="ARBA" id="ARBA00022840"/>
    </source>
</evidence>
<keyword evidence="6" id="KW-1185">Reference proteome</keyword>
<dbReference type="Gene3D" id="3.40.50.300">
    <property type="entry name" value="P-loop containing nucleotide triphosphate hydrolases"/>
    <property type="match status" value="1"/>
</dbReference>